<evidence type="ECO:0000313" key="1">
    <source>
        <dbReference type="EMBL" id="SFP42432.1"/>
    </source>
</evidence>
<dbReference type="EMBL" id="FOXM01000002">
    <property type="protein sequence ID" value="SFP42432.1"/>
    <property type="molecule type" value="Genomic_DNA"/>
</dbReference>
<keyword evidence="2" id="KW-1185">Reference proteome</keyword>
<proteinExistence type="predicted"/>
<dbReference type="AlphaFoldDB" id="A0A1I5Q8C1"/>
<dbReference type="OrthoDB" id="291011at2"/>
<protein>
    <submittedName>
        <fullName evidence="1">Uncharacterized protein</fullName>
    </submittedName>
</protein>
<name>A0A1I5Q8C1_9GAMM</name>
<evidence type="ECO:0000313" key="2">
    <source>
        <dbReference type="Proteomes" id="UP000243084"/>
    </source>
</evidence>
<dbReference type="RefSeq" id="WP_092428322.1">
    <property type="nucleotide sequence ID" value="NZ_FOXM01000002.1"/>
</dbReference>
<organism evidence="1 2">
    <name type="scientific">Geopseudomonas sagittaria</name>
    <dbReference type="NCBI Taxonomy" id="1135990"/>
    <lineage>
        <taxon>Bacteria</taxon>
        <taxon>Pseudomonadati</taxon>
        <taxon>Pseudomonadota</taxon>
        <taxon>Gammaproteobacteria</taxon>
        <taxon>Pseudomonadales</taxon>
        <taxon>Pseudomonadaceae</taxon>
        <taxon>Geopseudomonas</taxon>
    </lineage>
</organism>
<accession>A0A1I5Q8C1</accession>
<gene>
    <name evidence="1" type="ORF">SAMN05216229_102233</name>
</gene>
<dbReference type="Proteomes" id="UP000243084">
    <property type="component" value="Unassembled WGS sequence"/>
</dbReference>
<sequence>MACGDINWWRAPDLKGLLARHGQIEHLIIQFDFLVQLLRDPRAEFSIPRASKTEPGKSTGYADIVAIASNEIWEIKPKHLEAAAVNDAAHYVGFAKLGCSPDWLPGKSYRVSDWAKAEYGAENVVYRAEAEGMRYELVCEQGAPGAAIYHWRVNGKEQGALDNAMGWAVRGKVVFDYFGGQRPAPIKDQRAPNNIPPIKFKPPVLSPDACIPILQPLLATLQKTMTKTCTQYVMEGGGIAVLLEEAAVNAIYGAANVARAVESMRVQTNPQVEFARALQLALGGAGTSYGIPFAMWLLGYAVVVACEFGAPAAAPAATPAAGGAAAPAGAELLAMYTTAMRSMAARVVTTASTTLVAVAVPRLSQAAAGKPAAVDLFPVKFHPLKPREMALARTGQIYNLGGADHYIVGLASPFG</sequence>
<reference evidence="2" key="1">
    <citation type="submission" date="2016-10" db="EMBL/GenBank/DDBJ databases">
        <authorList>
            <person name="Varghese N."/>
            <person name="Submissions S."/>
        </authorList>
    </citation>
    <scope>NUCLEOTIDE SEQUENCE [LARGE SCALE GENOMIC DNA]</scope>
    <source>
        <strain evidence="2">JCM 18195</strain>
    </source>
</reference>